<evidence type="ECO:0000256" key="5">
    <source>
        <dbReference type="HAMAP-Rule" id="MF_00737"/>
    </source>
</evidence>
<evidence type="ECO:0000256" key="7">
    <source>
        <dbReference type="PROSITE-ProRule" id="PRU00742"/>
    </source>
</evidence>
<dbReference type="RefSeq" id="WP_310541221.1">
    <property type="nucleotide sequence ID" value="NZ_JARWAI010000019.1"/>
</dbReference>
<dbReference type="NCBIfam" id="TIGR01227">
    <property type="entry name" value="hutG"/>
    <property type="match status" value="1"/>
</dbReference>
<keyword evidence="4 5" id="KW-0464">Manganese</keyword>
<dbReference type="InterPro" id="IPR006035">
    <property type="entry name" value="Ureohydrolase"/>
</dbReference>
<comment type="catalytic activity">
    <reaction evidence="5">
        <text>N-formimidoyl-L-glutamate + H2O = formamide + L-glutamate</text>
        <dbReference type="Rhea" id="RHEA:22492"/>
        <dbReference type="ChEBI" id="CHEBI:15377"/>
        <dbReference type="ChEBI" id="CHEBI:16397"/>
        <dbReference type="ChEBI" id="CHEBI:29985"/>
        <dbReference type="ChEBI" id="CHEBI:58928"/>
        <dbReference type="EC" id="3.5.3.8"/>
    </reaction>
</comment>
<feature type="binding site" evidence="5">
    <location>
        <position position="162"/>
    </location>
    <ligand>
        <name>Mn(2+)</name>
        <dbReference type="ChEBI" id="CHEBI:29035"/>
        <label>1</label>
    </ligand>
</feature>
<dbReference type="EMBL" id="JARWAI010000019">
    <property type="protein sequence ID" value="MDR5876627.1"/>
    <property type="molecule type" value="Genomic_DNA"/>
</dbReference>
<dbReference type="Pfam" id="PF00491">
    <property type="entry name" value="Arginase"/>
    <property type="match status" value="1"/>
</dbReference>
<dbReference type="Gene3D" id="3.40.800.10">
    <property type="entry name" value="Ureohydrolase domain"/>
    <property type="match status" value="1"/>
</dbReference>
<feature type="binding site" evidence="5">
    <location>
        <position position="132"/>
    </location>
    <ligand>
        <name>Mn(2+)</name>
        <dbReference type="ChEBI" id="CHEBI:29035"/>
        <label>1</label>
    </ligand>
</feature>
<dbReference type="PANTHER" id="PTHR11358">
    <property type="entry name" value="ARGINASE/AGMATINASE"/>
    <property type="match status" value="1"/>
</dbReference>
<evidence type="ECO:0000256" key="3">
    <source>
        <dbReference type="ARBA" id="ARBA00022808"/>
    </source>
</evidence>
<evidence type="ECO:0000256" key="8">
    <source>
        <dbReference type="SAM" id="MobiDB-lite"/>
    </source>
</evidence>
<keyword evidence="2 5" id="KW-0378">Hydrolase</keyword>
<accession>A0ABU1GH24</accession>
<proteinExistence type="inferred from homology"/>
<evidence type="ECO:0000313" key="10">
    <source>
        <dbReference type="Proteomes" id="UP001269267"/>
    </source>
</evidence>
<dbReference type="HAMAP" id="MF_00737">
    <property type="entry name" value="Formimidoylglutam"/>
    <property type="match status" value="1"/>
</dbReference>
<feature type="binding site" evidence="5">
    <location>
        <position position="162"/>
    </location>
    <ligand>
        <name>Mn(2+)</name>
        <dbReference type="ChEBI" id="CHEBI:29035"/>
        <label>2</label>
    </ligand>
</feature>
<comment type="caution">
    <text evidence="9">The sequence shown here is derived from an EMBL/GenBank/DDBJ whole genome shotgun (WGS) entry which is preliminary data.</text>
</comment>
<comment type="function">
    <text evidence="5">Catalyzes the conversion of N-formimidoyl-L-glutamate to L-glutamate and formamide.</text>
</comment>
<evidence type="ECO:0000256" key="2">
    <source>
        <dbReference type="ARBA" id="ARBA00022801"/>
    </source>
</evidence>
<dbReference type="PRINTS" id="PR00116">
    <property type="entry name" value="ARGINASE"/>
</dbReference>
<feature type="binding site" evidence="5">
    <location>
        <position position="166"/>
    </location>
    <ligand>
        <name>Mn(2+)</name>
        <dbReference type="ChEBI" id="CHEBI:29035"/>
        <label>1</label>
    </ligand>
</feature>
<dbReference type="PROSITE" id="PS51409">
    <property type="entry name" value="ARGINASE_2"/>
    <property type="match status" value="1"/>
</dbReference>
<dbReference type="Proteomes" id="UP001269267">
    <property type="component" value="Unassembled WGS sequence"/>
</dbReference>
<feature type="binding site" evidence="5">
    <location>
        <position position="256"/>
    </location>
    <ligand>
        <name>Mn(2+)</name>
        <dbReference type="ChEBI" id="CHEBI:29035"/>
        <label>2</label>
    </ligand>
</feature>
<comment type="pathway">
    <text evidence="5">Amino-acid degradation; L-histidine degradation into L-glutamate; L-glutamate from N-formimidoyl-L-glutamate (hydrolase route): step 1/1.</text>
</comment>
<feature type="binding site" evidence="5">
    <location>
        <position position="164"/>
    </location>
    <ligand>
        <name>Mn(2+)</name>
        <dbReference type="ChEBI" id="CHEBI:29035"/>
        <label>2</label>
    </ligand>
</feature>
<evidence type="ECO:0000256" key="1">
    <source>
        <dbReference type="ARBA" id="ARBA00022723"/>
    </source>
</evidence>
<evidence type="ECO:0000256" key="6">
    <source>
        <dbReference type="NCBIfam" id="TIGR01227"/>
    </source>
</evidence>
<feature type="compositionally biased region" description="Polar residues" evidence="8">
    <location>
        <begin position="1"/>
        <end position="14"/>
    </location>
</feature>
<reference evidence="9 10" key="1">
    <citation type="submission" date="2023-04" db="EMBL/GenBank/DDBJ databases">
        <title>A long-awaited taxogenomic arrangement of the family Halomonadaceae.</title>
        <authorList>
            <person name="De La Haba R."/>
            <person name="Chuvochina M."/>
            <person name="Wittouck S."/>
            <person name="Arahal D.R."/>
            <person name="Sanchez-Porro C."/>
            <person name="Hugenholtz P."/>
            <person name="Ventosa A."/>
        </authorList>
    </citation>
    <scope>NUCLEOTIDE SEQUENCE [LARGE SCALE GENOMIC DNA]</scope>
    <source>
        <strain evidence="9 10">DSM 18042</strain>
    </source>
</reference>
<keyword evidence="10" id="KW-1185">Reference proteome</keyword>
<evidence type="ECO:0000256" key="4">
    <source>
        <dbReference type="ARBA" id="ARBA00023211"/>
    </source>
</evidence>
<evidence type="ECO:0000313" key="9">
    <source>
        <dbReference type="EMBL" id="MDR5876627.1"/>
    </source>
</evidence>
<dbReference type="EC" id="3.5.3.8" evidence="5 6"/>
<feature type="binding site" evidence="5">
    <location>
        <position position="254"/>
    </location>
    <ligand>
        <name>Mn(2+)</name>
        <dbReference type="ChEBI" id="CHEBI:29035"/>
        <label>2</label>
    </ligand>
</feature>
<protein>
    <recommendedName>
        <fullName evidence="5 6">Formimidoylglutamase</fullName>
        <ecNumber evidence="5 6">3.5.3.8</ecNumber>
    </recommendedName>
    <alternativeName>
        <fullName evidence="5">Formiminoglutamase</fullName>
    </alternativeName>
    <alternativeName>
        <fullName evidence="5">Formiminoglutamate hydrolase</fullName>
    </alternativeName>
</protein>
<keyword evidence="1 5" id="KW-0479">Metal-binding</keyword>
<dbReference type="SUPFAM" id="SSF52768">
    <property type="entry name" value="Arginase/deacetylase"/>
    <property type="match status" value="1"/>
</dbReference>
<feature type="binding site" evidence="5">
    <location>
        <position position="254"/>
    </location>
    <ligand>
        <name>Mn(2+)</name>
        <dbReference type="ChEBI" id="CHEBI:29035"/>
        <label>1</label>
    </ligand>
</feature>
<organism evidence="9 10">
    <name type="scientific">Vreelandella gomseomensis</name>
    <dbReference type="NCBI Taxonomy" id="370766"/>
    <lineage>
        <taxon>Bacteria</taxon>
        <taxon>Pseudomonadati</taxon>
        <taxon>Pseudomonadota</taxon>
        <taxon>Gammaproteobacteria</taxon>
        <taxon>Oceanospirillales</taxon>
        <taxon>Halomonadaceae</taxon>
        <taxon>Vreelandella</taxon>
    </lineage>
</organism>
<comment type="similarity">
    <text evidence="5 7">Belongs to the arginase family.</text>
</comment>
<keyword evidence="3 5" id="KW-0369">Histidine metabolism</keyword>
<dbReference type="InterPro" id="IPR005923">
    <property type="entry name" value="HutG"/>
</dbReference>
<gene>
    <name evidence="5 9" type="primary">hutG</name>
    <name evidence="9" type="ORF">QC815_17110</name>
</gene>
<feature type="region of interest" description="Disordered" evidence="8">
    <location>
        <begin position="1"/>
        <end position="33"/>
    </location>
</feature>
<dbReference type="PANTHER" id="PTHR11358:SF35">
    <property type="entry name" value="FORMIMIDOYLGLUTAMASE"/>
    <property type="match status" value="1"/>
</dbReference>
<dbReference type="CDD" id="cd09988">
    <property type="entry name" value="Formimidoylglutamase"/>
    <property type="match status" value="1"/>
</dbReference>
<comment type="cofactor">
    <cofactor evidence="5">
        <name>Mn(2+)</name>
        <dbReference type="ChEBI" id="CHEBI:29035"/>
    </cofactor>
    <text evidence="5">Binds 2 manganese ions per subunit.</text>
</comment>
<dbReference type="InterPro" id="IPR023696">
    <property type="entry name" value="Ureohydrolase_dom_sf"/>
</dbReference>
<dbReference type="GO" id="GO:0050415">
    <property type="term" value="F:formimidoylglutamase activity"/>
    <property type="evidence" value="ECO:0007669"/>
    <property type="project" value="UniProtKB-EC"/>
</dbReference>
<sequence>MAINSTSNSASTETVLDMSLWSGRTDPEPNSERWHQKIQPLSETAAPGCVLLGFESDAGVARNQGRKGAAQGPKALRKALAPLAWHRTGPAYDAGNVRCDGDALEMAQQALADQLSALLKAEHFPIVLGGGHEMAYGSWQGLAQHLADKGEKAPRIGIINFDAHFDLRDPTHVRSSGTPFAQIADDCAQRGWPFRYACLGVSRAANTLALFNRATQLGVMVREDRDFQPAHLECIQRDLERFMVRCDHIYLTIDLDVLPVGEAPGVSAPAARGVSLALIEPLIETIRDSGKLRLADLAELNPAHDIDNRSARAAARLVFQLALDI</sequence>
<name>A0ABU1GH24_9GAMM</name>